<dbReference type="PIRSF" id="PIRSF000097">
    <property type="entry name" value="AKR"/>
    <property type="match status" value="1"/>
</dbReference>
<dbReference type="Proteomes" id="UP000183255">
    <property type="component" value="Unassembled WGS sequence"/>
</dbReference>
<protein>
    <submittedName>
        <fullName evidence="5">Aldo/keto reductase</fullName>
    </submittedName>
</protein>
<feature type="active site" description="Proton donor" evidence="1">
    <location>
        <position position="54"/>
    </location>
</feature>
<dbReference type="PRINTS" id="PR00069">
    <property type="entry name" value="ALDKETRDTASE"/>
</dbReference>
<dbReference type="PANTHER" id="PTHR43638">
    <property type="entry name" value="OXIDOREDUCTASE, ALDO/KETO REDUCTASE FAMILY PROTEIN"/>
    <property type="match status" value="1"/>
</dbReference>
<organism evidence="5 6">
    <name type="scientific">Proteiniclasticum ruminis</name>
    <dbReference type="NCBI Taxonomy" id="398199"/>
    <lineage>
        <taxon>Bacteria</taxon>
        <taxon>Bacillati</taxon>
        <taxon>Bacillota</taxon>
        <taxon>Clostridia</taxon>
        <taxon>Eubacteriales</taxon>
        <taxon>Clostridiaceae</taxon>
        <taxon>Proteiniclasticum</taxon>
    </lineage>
</organism>
<dbReference type="Gene3D" id="3.20.20.100">
    <property type="entry name" value="NADP-dependent oxidoreductase domain"/>
    <property type="match status" value="1"/>
</dbReference>
<evidence type="ECO:0000256" key="1">
    <source>
        <dbReference type="PIRSR" id="PIRSR000097-1"/>
    </source>
</evidence>
<evidence type="ECO:0000256" key="3">
    <source>
        <dbReference type="PIRSR" id="PIRSR000097-3"/>
    </source>
</evidence>
<dbReference type="Pfam" id="PF00248">
    <property type="entry name" value="Aldo_ket_red"/>
    <property type="match status" value="1"/>
</dbReference>
<evidence type="ECO:0000259" key="4">
    <source>
        <dbReference type="Pfam" id="PF00248"/>
    </source>
</evidence>
<reference evidence="5 6" key="1">
    <citation type="submission" date="2016-10" db="EMBL/GenBank/DDBJ databases">
        <authorList>
            <person name="de Groot N.N."/>
        </authorList>
    </citation>
    <scope>NUCLEOTIDE SEQUENCE [LARGE SCALE GENOMIC DNA]</scope>
    <source>
        <strain evidence="5 6">CGMCC 1.5058</strain>
    </source>
</reference>
<evidence type="ECO:0000313" key="5">
    <source>
        <dbReference type="EMBL" id="SDI57256.1"/>
    </source>
</evidence>
<evidence type="ECO:0000313" key="6">
    <source>
        <dbReference type="Proteomes" id="UP000183255"/>
    </source>
</evidence>
<sequence length="284" mass="32401">MKKNMKLKDGTYMPKLGQGTWYMGEDPKLREKEIEALQEGILLGMTLIDTAEMYGEGRSEKLVGEAIKIFPREDLFLVSKVYPHNAGRKNIFTSLKRSLERLDTPYLDLYLLHWRGSVPLSETIACMEEMKKEGLIKNWGVSNFDLEDMKELLSCPSGDQCSVNQVLYHLGSRGIEYDLLPYLKEENIALMAYCPLGHDKNKRRRITEHPVVREVAEKHSITPLQLMLSFTLVEDCVCAIPKASSLSHVKENAETLHLTLTEEDLLRLNEAFSAPRKSVPLDML</sequence>
<dbReference type="CDD" id="cd19138">
    <property type="entry name" value="AKR_YeaE"/>
    <property type="match status" value="1"/>
</dbReference>
<dbReference type="RefSeq" id="WP_031575287.1">
    <property type="nucleotide sequence ID" value="NZ_FNDZ01000003.1"/>
</dbReference>
<dbReference type="InterPro" id="IPR036812">
    <property type="entry name" value="NAD(P)_OxRdtase_dom_sf"/>
</dbReference>
<gene>
    <name evidence="5" type="ORF">SAMN05421804_103134</name>
</gene>
<dbReference type="EMBL" id="FNDZ01000003">
    <property type="protein sequence ID" value="SDI57256.1"/>
    <property type="molecule type" value="Genomic_DNA"/>
</dbReference>
<proteinExistence type="predicted"/>
<dbReference type="GO" id="GO:0016491">
    <property type="term" value="F:oxidoreductase activity"/>
    <property type="evidence" value="ECO:0007669"/>
    <property type="project" value="InterPro"/>
</dbReference>
<dbReference type="SUPFAM" id="SSF51430">
    <property type="entry name" value="NAD(P)-linked oxidoreductase"/>
    <property type="match status" value="1"/>
</dbReference>
<feature type="binding site" evidence="2">
    <location>
        <position position="113"/>
    </location>
    <ligand>
        <name>substrate</name>
    </ligand>
</feature>
<dbReference type="AlphaFoldDB" id="A0A1G8LNK2"/>
<feature type="domain" description="NADP-dependent oxidoreductase" evidence="4">
    <location>
        <begin position="15"/>
        <end position="270"/>
    </location>
</feature>
<feature type="site" description="Lowers pKa of active site Tyr" evidence="3">
    <location>
        <position position="80"/>
    </location>
</feature>
<accession>A0A1G8LNK2</accession>
<dbReference type="PANTHER" id="PTHR43638:SF3">
    <property type="entry name" value="ALDEHYDE REDUCTASE"/>
    <property type="match status" value="1"/>
</dbReference>
<dbReference type="InterPro" id="IPR020471">
    <property type="entry name" value="AKR"/>
</dbReference>
<dbReference type="InterPro" id="IPR023210">
    <property type="entry name" value="NADP_OxRdtase_dom"/>
</dbReference>
<evidence type="ECO:0000256" key="2">
    <source>
        <dbReference type="PIRSR" id="PIRSR000097-2"/>
    </source>
</evidence>
<name>A0A1G8LNK2_9CLOT</name>